<protein>
    <submittedName>
        <fullName evidence="2">Uncharacterized protein</fullName>
    </submittedName>
</protein>
<gene>
    <name evidence="2" type="ORF">CEPIT_LOCUS12661</name>
</gene>
<reference evidence="2" key="1">
    <citation type="submission" date="2022-07" db="EMBL/GenBank/DDBJ databases">
        <authorList>
            <person name="Macas J."/>
            <person name="Novak P."/>
            <person name="Neumann P."/>
        </authorList>
    </citation>
    <scope>NUCLEOTIDE SEQUENCE</scope>
</reference>
<organism evidence="2 3">
    <name type="scientific">Cuscuta epithymum</name>
    <dbReference type="NCBI Taxonomy" id="186058"/>
    <lineage>
        <taxon>Eukaryota</taxon>
        <taxon>Viridiplantae</taxon>
        <taxon>Streptophyta</taxon>
        <taxon>Embryophyta</taxon>
        <taxon>Tracheophyta</taxon>
        <taxon>Spermatophyta</taxon>
        <taxon>Magnoliopsida</taxon>
        <taxon>eudicotyledons</taxon>
        <taxon>Gunneridae</taxon>
        <taxon>Pentapetalae</taxon>
        <taxon>asterids</taxon>
        <taxon>lamiids</taxon>
        <taxon>Solanales</taxon>
        <taxon>Convolvulaceae</taxon>
        <taxon>Cuscuteae</taxon>
        <taxon>Cuscuta</taxon>
        <taxon>Cuscuta subgen. Cuscuta</taxon>
    </lineage>
</organism>
<dbReference type="EMBL" id="CAMAPF010000078">
    <property type="protein sequence ID" value="CAH9093773.1"/>
    <property type="molecule type" value="Genomic_DNA"/>
</dbReference>
<comment type="caution">
    <text evidence="2">The sequence shown here is derived from an EMBL/GenBank/DDBJ whole genome shotgun (WGS) entry which is preliminary data.</text>
</comment>
<feature type="region of interest" description="Disordered" evidence="1">
    <location>
        <begin position="94"/>
        <end position="113"/>
    </location>
</feature>
<feature type="region of interest" description="Disordered" evidence="1">
    <location>
        <begin position="36"/>
        <end position="56"/>
    </location>
</feature>
<evidence type="ECO:0000256" key="1">
    <source>
        <dbReference type="SAM" id="MobiDB-lite"/>
    </source>
</evidence>
<sequence>MMLPRSDLTASTERRCLSQTYFRPQSPAVRIETLSPVGRERERRSTETAMPKLGTELSSPDLAAAVDYCHAGKRKASLTDCYLSRKGRKQHRCRWSSSGCYSTQGEFGKDRDR</sequence>
<name>A0AAV0DBD2_9ASTE</name>
<feature type="compositionally biased region" description="Polar residues" evidence="1">
    <location>
        <begin position="95"/>
        <end position="105"/>
    </location>
</feature>
<dbReference type="Proteomes" id="UP001152523">
    <property type="component" value="Unassembled WGS sequence"/>
</dbReference>
<evidence type="ECO:0000313" key="3">
    <source>
        <dbReference type="Proteomes" id="UP001152523"/>
    </source>
</evidence>
<evidence type="ECO:0000313" key="2">
    <source>
        <dbReference type="EMBL" id="CAH9093773.1"/>
    </source>
</evidence>
<accession>A0AAV0DBD2</accession>
<keyword evidence="3" id="KW-1185">Reference proteome</keyword>
<dbReference type="AlphaFoldDB" id="A0AAV0DBD2"/>
<proteinExistence type="predicted"/>